<sequence length="175" mass="20208">MGVTAIVSPCYRWPFLADHTQGLARRNQPTSLGVLLRFWMFLVHWWEYVCINVRHISEVVCGFAGFASHSSRVEHVTFLRDRLVFIKISPNYEDHTAVDSNLEAMRYGKISFNGVRIYMIFSLKIQSNPVWLSLCGSNHLNIGSVITVIRRCINYRELIGDLLTKRIDLAIHLQK</sequence>
<keyword evidence="2" id="KW-1185">Reference proteome</keyword>
<gene>
    <name evidence="1" type="ORF">ANE_LOCUS21917</name>
</gene>
<name>A0A565CCU9_9BRAS</name>
<evidence type="ECO:0000313" key="1">
    <source>
        <dbReference type="EMBL" id="VVB11473.1"/>
    </source>
</evidence>
<comment type="caution">
    <text evidence="1">The sequence shown here is derived from an EMBL/GenBank/DDBJ whole genome shotgun (WGS) entry which is preliminary data.</text>
</comment>
<protein>
    <submittedName>
        <fullName evidence="1">Uncharacterized protein</fullName>
    </submittedName>
</protein>
<evidence type="ECO:0000313" key="2">
    <source>
        <dbReference type="Proteomes" id="UP000489600"/>
    </source>
</evidence>
<dbReference type="AlphaFoldDB" id="A0A565CCU9"/>
<organism evidence="1 2">
    <name type="scientific">Arabis nemorensis</name>
    <dbReference type="NCBI Taxonomy" id="586526"/>
    <lineage>
        <taxon>Eukaryota</taxon>
        <taxon>Viridiplantae</taxon>
        <taxon>Streptophyta</taxon>
        <taxon>Embryophyta</taxon>
        <taxon>Tracheophyta</taxon>
        <taxon>Spermatophyta</taxon>
        <taxon>Magnoliopsida</taxon>
        <taxon>eudicotyledons</taxon>
        <taxon>Gunneridae</taxon>
        <taxon>Pentapetalae</taxon>
        <taxon>rosids</taxon>
        <taxon>malvids</taxon>
        <taxon>Brassicales</taxon>
        <taxon>Brassicaceae</taxon>
        <taxon>Arabideae</taxon>
        <taxon>Arabis</taxon>
    </lineage>
</organism>
<dbReference type="Proteomes" id="UP000489600">
    <property type="component" value="Unassembled WGS sequence"/>
</dbReference>
<dbReference type="EMBL" id="CABITT030000007">
    <property type="protein sequence ID" value="VVB11473.1"/>
    <property type="molecule type" value="Genomic_DNA"/>
</dbReference>
<proteinExistence type="predicted"/>
<reference evidence="1" key="1">
    <citation type="submission" date="2019-07" db="EMBL/GenBank/DDBJ databases">
        <authorList>
            <person name="Dittberner H."/>
        </authorList>
    </citation>
    <scope>NUCLEOTIDE SEQUENCE [LARGE SCALE GENOMIC DNA]</scope>
</reference>
<accession>A0A565CCU9</accession>